<accession>A0AA38CTH5</accession>
<feature type="non-terminal residue" evidence="1">
    <location>
        <position position="92"/>
    </location>
</feature>
<sequence length="92" mass="10469">YNDTADAHQFCENNRAEISEQQIIGDTSVIVFQYNRSPYICDSQKASQVRLLIAAELNRVPIVKEFKTVNGFMGVWTLCSADEAIRICLLRK</sequence>
<reference evidence="1 2" key="1">
    <citation type="journal article" date="2021" name="Nat. Plants">
        <title>The Taxus genome provides insights into paclitaxel biosynthesis.</title>
        <authorList>
            <person name="Xiong X."/>
            <person name="Gou J."/>
            <person name="Liao Q."/>
            <person name="Li Y."/>
            <person name="Zhou Q."/>
            <person name="Bi G."/>
            <person name="Li C."/>
            <person name="Du R."/>
            <person name="Wang X."/>
            <person name="Sun T."/>
            <person name="Guo L."/>
            <person name="Liang H."/>
            <person name="Lu P."/>
            <person name="Wu Y."/>
            <person name="Zhang Z."/>
            <person name="Ro D.K."/>
            <person name="Shang Y."/>
            <person name="Huang S."/>
            <person name="Yan J."/>
        </authorList>
    </citation>
    <scope>NUCLEOTIDE SEQUENCE [LARGE SCALE GENOMIC DNA]</scope>
    <source>
        <strain evidence="1">Ta-2019</strain>
    </source>
</reference>
<comment type="caution">
    <text evidence="1">The sequence shown here is derived from an EMBL/GenBank/DDBJ whole genome shotgun (WGS) entry which is preliminary data.</text>
</comment>
<name>A0AA38CTH5_TAXCH</name>
<evidence type="ECO:0000313" key="2">
    <source>
        <dbReference type="Proteomes" id="UP000824469"/>
    </source>
</evidence>
<dbReference type="AlphaFoldDB" id="A0AA38CTH5"/>
<organism evidence="1 2">
    <name type="scientific">Taxus chinensis</name>
    <name type="common">Chinese yew</name>
    <name type="synonym">Taxus wallichiana var. chinensis</name>
    <dbReference type="NCBI Taxonomy" id="29808"/>
    <lineage>
        <taxon>Eukaryota</taxon>
        <taxon>Viridiplantae</taxon>
        <taxon>Streptophyta</taxon>
        <taxon>Embryophyta</taxon>
        <taxon>Tracheophyta</taxon>
        <taxon>Spermatophyta</taxon>
        <taxon>Pinopsida</taxon>
        <taxon>Pinidae</taxon>
        <taxon>Conifers II</taxon>
        <taxon>Cupressales</taxon>
        <taxon>Taxaceae</taxon>
        <taxon>Taxus</taxon>
    </lineage>
</organism>
<feature type="non-terminal residue" evidence="1">
    <location>
        <position position="1"/>
    </location>
</feature>
<dbReference type="Proteomes" id="UP000824469">
    <property type="component" value="Unassembled WGS sequence"/>
</dbReference>
<proteinExistence type="predicted"/>
<keyword evidence="2" id="KW-1185">Reference proteome</keyword>
<dbReference type="EMBL" id="JAHRHJ020000009">
    <property type="protein sequence ID" value="KAH9302448.1"/>
    <property type="molecule type" value="Genomic_DNA"/>
</dbReference>
<protein>
    <submittedName>
        <fullName evidence="1">Uncharacterized protein</fullName>
    </submittedName>
</protein>
<evidence type="ECO:0000313" key="1">
    <source>
        <dbReference type="EMBL" id="KAH9302448.1"/>
    </source>
</evidence>
<gene>
    <name evidence="1" type="ORF">KI387_014031</name>
</gene>